<proteinExistence type="predicted"/>
<gene>
    <name evidence="3" type="ORF">GCM10009639_32400</name>
</gene>
<keyword evidence="2" id="KW-0732">Signal</keyword>
<sequence length="172" mass="17605">MVRPVGALWILLLVGLLTALPCTAHAKAVTAERTGLPVTVPAGPPAGPAVDATGVGATSADTATGAPAHLRGDAATGPATAPQTLGDRIRSESHRHWTWCSVDGDPPHRNNGCSSHPYCAQDAQLPNPPPHPQPVAATLTEAPEALPRVVPAGLLVGPHPAPDLHELQVHRS</sequence>
<reference evidence="4" key="1">
    <citation type="journal article" date="2019" name="Int. J. Syst. Evol. Microbiol.">
        <title>The Global Catalogue of Microorganisms (GCM) 10K type strain sequencing project: providing services to taxonomists for standard genome sequencing and annotation.</title>
        <authorList>
            <consortium name="The Broad Institute Genomics Platform"/>
            <consortium name="The Broad Institute Genome Sequencing Center for Infectious Disease"/>
            <person name="Wu L."/>
            <person name="Ma J."/>
        </authorList>
    </citation>
    <scope>NUCLEOTIDE SEQUENCE [LARGE SCALE GENOMIC DNA]</scope>
    <source>
        <strain evidence="4">JCM 12393</strain>
    </source>
</reference>
<feature type="signal peptide" evidence="2">
    <location>
        <begin position="1"/>
        <end position="26"/>
    </location>
</feature>
<dbReference type="EMBL" id="BAAAKJ010000176">
    <property type="protein sequence ID" value="GAA1396359.1"/>
    <property type="molecule type" value="Genomic_DNA"/>
</dbReference>
<comment type="caution">
    <text evidence="3">The sequence shown here is derived from an EMBL/GenBank/DDBJ whole genome shotgun (WGS) entry which is preliminary data.</text>
</comment>
<organism evidence="3 4">
    <name type="scientific">Kitasatospora putterlickiae</name>
    <dbReference type="NCBI Taxonomy" id="221725"/>
    <lineage>
        <taxon>Bacteria</taxon>
        <taxon>Bacillati</taxon>
        <taxon>Actinomycetota</taxon>
        <taxon>Actinomycetes</taxon>
        <taxon>Kitasatosporales</taxon>
        <taxon>Streptomycetaceae</taxon>
        <taxon>Kitasatospora</taxon>
    </lineage>
</organism>
<evidence type="ECO:0000256" key="1">
    <source>
        <dbReference type="SAM" id="MobiDB-lite"/>
    </source>
</evidence>
<evidence type="ECO:0000313" key="3">
    <source>
        <dbReference type="EMBL" id="GAA1396359.1"/>
    </source>
</evidence>
<keyword evidence="4" id="KW-1185">Reference proteome</keyword>
<feature type="region of interest" description="Disordered" evidence="1">
    <location>
        <begin position="40"/>
        <end position="85"/>
    </location>
</feature>
<dbReference type="Proteomes" id="UP001499863">
    <property type="component" value="Unassembled WGS sequence"/>
</dbReference>
<evidence type="ECO:0000313" key="4">
    <source>
        <dbReference type="Proteomes" id="UP001499863"/>
    </source>
</evidence>
<feature type="chain" id="PRO_5045079604" description="Secreted protein" evidence="2">
    <location>
        <begin position="27"/>
        <end position="172"/>
    </location>
</feature>
<accession>A0ABP4ITP7</accession>
<evidence type="ECO:0008006" key="5">
    <source>
        <dbReference type="Google" id="ProtNLM"/>
    </source>
</evidence>
<evidence type="ECO:0000256" key="2">
    <source>
        <dbReference type="SAM" id="SignalP"/>
    </source>
</evidence>
<feature type="compositionally biased region" description="Low complexity" evidence="1">
    <location>
        <begin position="48"/>
        <end position="58"/>
    </location>
</feature>
<protein>
    <recommendedName>
        <fullName evidence="5">Secreted protein</fullName>
    </recommendedName>
</protein>
<name>A0ABP4ITP7_9ACTN</name>